<comment type="caution">
    <text evidence="2">The sequence shown here is derived from an EMBL/GenBank/DDBJ whole genome shotgun (WGS) entry which is preliminary data.</text>
</comment>
<feature type="compositionally biased region" description="Low complexity" evidence="1">
    <location>
        <begin position="312"/>
        <end position="332"/>
    </location>
</feature>
<proteinExistence type="predicted"/>
<keyword evidence="3" id="KW-1185">Reference proteome</keyword>
<evidence type="ECO:0000256" key="1">
    <source>
        <dbReference type="SAM" id="MobiDB-lite"/>
    </source>
</evidence>
<feature type="region of interest" description="Disordered" evidence="1">
    <location>
        <begin position="389"/>
        <end position="445"/>
    </location>
</feature>
<dbReference type="EMBL" id="BPLF01000003">
    <property type="protein sequence ID" value="GIX64786.1"/>
    <property type="molecule type" value="Genomic_DNA"/>
</dbReference>
<dbReference type="AlphaFoldDB" id="A0AAV4LX68"/>
<protein>
    <submittedName>
        <fullName evidence="2">Gamma-glutamyltransferase, putative</fullName>
    </submittedName>
</protein>
<evidence type="ECO:0000313" key="2">
    <source>
        <dbReference type="EMBL" id="GIX64786.1"/>
    </source>
</evidence>
<accession>A0AAV4LX68</accession>
<reference evidence="2 3" key="1">
    <citation type="submission" date="2021-06" db="EMBL/GenBank/DDBJ databases">
        <title>Genome sequence of Babesia caballi.</title>
        <authorList>
            <person name="Yamagishi J."/>
            <person name="Kidaka T."/>
            <person name="Ochi A."/>
        </authorList>
    </citation>
    <scope>NUCLEOTIDE SEQUENCE [LARGE SCALE GENOMIC DNA]</scope>
    <source>
        <strain evidence="2">USDA-D6B2</strain>
    </source>
</reference>
<name>A0AAV4LX68_BABCB</name>
<dbReference type="RefSeq" id="XP_067716855.1">
    <property type="nucleotide sequence ID" value="XM_067860754.1"/>
</dbReference>
<sequence>MVTKTPPKGFGTSKASKHGVFRLNFSALSLRATARHAFETRGYYRPEECENLHSDGQSIVEDIGDNADDSSNCCFVTFAVKISYKEHALDADWLLCSGAETRPILTRIDGKKDGFVTCLLRHTERLPLFLSHRPSLAGSNGVMAHARNFALSSPEATNAEEAAECPGSNHILESHVFKIAIGAAVVQSGRMVYVGHGWRPLRAIDLFGKRISLELFGDSCNRTDNSTSCVSDACVFFDVNVRYVQWVPCTEHCPLLRTIANQRCQKHKEPSADSQSDCPRDEDAVWPANEAAYSVPAAHPDRAVVRCDMGGSSSSDTDSESQASSFNDTLTPTIPPPAATRPPAERAGPPFRSTVYVGSDPKYRVSVLDMNYLSGASHRDEKSAIARKIAELEPPPASKKIANRGVGDGTARRAKKAPDVQPPATPRPVKQQNEPQPAKTDDNPGFFADLLRNVFGGGKPEPAPVEERPDVEVERVELPPEVLRPAVNVTDAPVSATIGLNTNSHTVVLKIGHDKSAAHGASVLQSAEAFFGCLFDSLSGLSRLDSCAASVRRIWVKPNQVGLFLFTVTVPADRSHDLDYVKRIMGPFGQLSLNSISDVAVLLEVSSPAAKQPVDHEQLRRRLTTLQLGCGMTVYEVSIGTDSDMANPFNEVEQAAAPQLRKTHSDTDVHCDTLISKALGGDLGHASCASAREGAAVETWVKTINRILRRDESSELIQITSPRSSLPLHVDQKWAALLKQLLGSVKAGKAEGPSADAIRFIWPVML</sequence>
<dbReference type="GeneID" id="94196267"/>
<dbReference type="Proteomes" id="UP001497744">
    <property type="component" value="Unassembled WGS sequence"/>
</dbReference>
<organism evidence="2 3">
    <name type="scientific">Babesia caballi</name>
    <dbReference type="NCBI Taxonomy" id="5871"/>
    <lineage>
        <taxon>Eukaryota</taxon>
        <taxon>Sar</taxon>
        <taxon>Alveolata</taxon>
        <taxon>Apicomplexa</taxon>
        <taxon>Aconoidasida</taxon>
        <taxon>Piroplasmida</taxon>
        <taxon>Babesiidae</taxon>
        <taxon>Babesia</taxon>
    </lineage>
</organism>
<evidence type="ECO:0000313" key="3">
    <source>
        <dbReference type="Proteomes" id="UP001497744"/>
    </source>
</evidence>
<feature type="region of interest" description="Disordered" evidence="1">
    <location>
        <begin position="305"/>
        <end position="356"/>
    </location>
</feature>
<gene>
    <name evidence="2" type="ORF">BcabD6B2_42210</name>
</gene>
<feature type="compositionally biased region" description="Low complexity" evidence="1">
    <location>
        <begin position="341"/>
        <end position="350"/>
    </location>
</feature>